<dbReference type="Proteomes" id="UP000317982">
    <property type="component" value="Unassembled WGS sequence"/>
</dbReference>
<keyword evidence="3" id="KW-0285">Flavoprotein</keyword>
<dbReference type="PANTHER" id="PTHR42973:SF39">
    <property type="entry name" value="FAD-BINDING PCMH-TYPE DOMAIN-CONTAINING PROTEIN"/>
    <property type="match status" value="1"/>
</dbReference>
<dbReference type="AlphaFoldDB" id="A0A545AFP6"/>
<dbReference type="Gene3D" id="3.30.465.10">
    <property type="match status" value="1"/>
</dbReference>
<gene>
    <name evidence="7" type="ORF">FL583_36620</name>
</gene>
<dbReference type="Gene3D" id="3.40.462.20">
    <property type="match status" value="1"/>
</dbReference>
<comment type="cofactor">
    <cofactor evidence="1">
        <name>FAD</name>
        <dbReference type="ChEBI" id="CHEBI:57692"/>
    </cofactor>
</comment>
<protein>
    <submittedName>
        <fullName evidence="7">FAD-binding oxidoreductase</fullName>
    </submittedName>
</protein>
<keyword evidence="5" id="KW-0560">Oxidoreductase</keyword>
<evidence type="ECO:0000256" key="2">
    <source>
        <dbReference type="ARBA" id="ARBA00005466"/>
    </source>
</evidence>
<dbReference type="InterPro" id="IPR006094">
    <property type="entry name" value="Oxid_FAD_bind_N"/>
</dbReference>
<feature type="domain" description="FAD-binding PCMH-type" evidence="6">
    <location>
        <begin position="63"/>
        <end position="234"/>
    </location>
</feature>
<dbReference type="InterPro" id="IPR036318">
    <property type="entry name" value="FAD-bd_PCMH-like_sf"/>
</dbReference>
<keyword evidence="8" id="KW-1185">Reference proteome</keyword>
<comment type="similarity">
    <text evidence="2">Belongs to the oxygen-dependent FAD-linked oxidoreductase family.</text>
</comment>
<dbReference type="PANTHER" id="PTHR42973">
    <property type="entry name" value="BINDING OXIDOREDUCTASE, PUTATIVE (AFU_ORTHOLOGUE AFUA_1G17690)-RELATED"/>
    <property type="match status" value="1"/>
</dbReference>
<sequence>MLRFPRPTQCEQSSHAELGELPAVYPVIAGVTVVEYATRLERHIYRPVDAEYETACRTWALAADLRPAAVAFPRTPDEAIDVVRQAAADGLRVAPIGTGHGAYSFGDLSDTVLVRTNRLSDYQIDPGAGTVRVGAGAIWVPLIDMLGEYGLAVLHGTAPTGGIVGHTLGGGIGWYGRSRGLAANSVTAVELITADGELVRIDANHDPELFWALRGGGGANFGLVTALEFTPEPIRTAYAGVLVWDLREAERVLPRWVEWTASVPDAVTSIYRQVQYPLVPEIPDLLRGRKLVVVDGAVLGSDAEAEAIMAPLRELRPKWDTFRRVPARSLSRLHNDSEQPSTGGLRSALLGALPSAALDQLLSVTSDSSLVVTAELRQLGGALSRPAPGGGVLNRLDGEFLLFAGGVATGPERARTIADHDRTLEAMAPWFANRSYLNFAQQAVDPATGFDPGAWQSLLRIRRRVDPYGVFRANHEIPRV</sequence>
<dbReference type="GO" id="GO:0071949">
    <property type="term" value="F:FAD binding"/>
    <property type="evidence" value="ECO:0007669"/>
    <property type="project" value="InterPro"/>
</dbReference>
<proteinExistence type="inferred from homology"/>
<accession>A0A545AFP6</accession>
<dbReference type="InterPro" id="IPR016169">
    <property type="entry name" value="FAD-bd_PCMH_sub2"/>
</dbReference>
<dbReference type="InParanoid" id="A0A545AFP6"/>
<reference evidence="7 8" key="1">
    <citation type="submission" date="2019-07" db="EMBL/GenBank/DDBJ databases">
        <title>Cryptosporangium phraense sp. nov., isolated from plant litter.</title>
        <authorList>
            <person name="Suriyachadkun C."/>
        </authorList>
    </citation>
    <scope>NUCLEOTIDE SEQUENCE [LARGE SCALE GENOMIC DNA]</scope>
    <source>
        <strain evidence="7 8">A-T 5661</strain>
    </source>
</reference>
<dbReference type="Pfam" id="PF01565">
    <property type="entry name" value="FAD_binding_4"/>
    <property type="match status" value="1"/>
</dbReference>
<dbReference type="GO" id="GO:0016491">
    <property type="term" value="F:oxidoreductase activity"/>
    <property type="evidence" value="ECO:0007669"/>
    <property type="project" value="UniProtKB-KW"/>
</dbReference>
<dbReference type="InterPro" id="IPR016167">
    <property type="entry name" value="FAD-bd_PCMH_sub1"/>
</dbReference>
<evidence type="ECO:0000256" key="4">
    <source>
        <dbReference type="ARBA" id="ARBA00022827"/>
    </source>
</evidence>
<dbReference type="EMBL" id="VIRS01000047">
    <property type="protein sequence ID" value="TQS40143.1"/>
    <property type="molecule type" value="Genomic_DNA"/>
</dbReference>
<dbReference type="SUPFAM" id="SSF56176">
    <property type="entry name" value="FAD-binding/transporter-associated domain-like"/>
    <property type="match status" value="1"/>
</dbReference>
<dbReference type="OrthoDB" id="5169292at2"/>
<name>A0A545AFP6_9ACTN</name>
<evidence type="ECO:0000313" key="7">
    <source>
        <dbReference type="EMBL" id="TQS40143.1"/>
    </source>
</evidence>
<dbReference type="InterPro" id="IPR016166">
    <property type="entry name" value="FAD-bd_PCMH"/>
</dbReference>
<keyword evidence="4" id="KW-0274">FAD</keyword>
<evidence type="ECO:0000313" key="8">
    <source>
        <dbReference type="Proteomes" id="UP000317982"/>
    </source>
</evidence>
<evidence type="ECO:0000256" key="3">
    <source>
        <dbReference type="ARBA" id="ARBA00022630"/>
    </source>
</evidence>
<dbReference type="PROSITE" id="PS51387">
    <property type="entry name" value="FAD_PCMH"/>
    <property type="match status" value="1"/>
</dbReference>
<comment type="caution">
    <text evidence="7">The sequence shown here is derived from an EMBL/GenBank/DDBJ whole genome shotgun (WGS) entry which is preliminary data.</text>
</comment>
<dbReference type="Gene3D" id="3.30.43.10">
    <property type="entry name" value="Uridine Diphospho-n-acetylenolpyruvylglucosamine Reductase, domain 2"/>
    <property type="match status" value="1"/>
</dbReference>
<evidence type="ECO:0000259" key="6">
    <source>
        <dbReference type="PROSITE" id="PS51387"/>
    </source>
</evidence>
<dbReference type="InterPro" id="IPR050416">
    <property type="entry name" value="FAD-linked_Oxidoreductase"/>
</dbReference>
<organism evidence="7 8">
    <name type="scientific">Cryptosporangium phraense</name>
    <dbReference type="NCBI Taxonomy" id="2593070"/>
    <lineage>
        <taxon>Bacteria</taxon>
        <taxon>Bacillati</taxon>
        <taxon>Actinomycetota</taxon>
        <taxon>Actinomycetes</taxon>
        <taxon>Cryptosporangiales</taxon>
        <taxon>Cryptosporangiaceae</taxon>
        <taxon>Cryptosporangium</taxon>
    </lineage>
</organism>
<evidence type="ECO:0000256" key="5">
    <source>
        <dbReference type="ARBA" id="ARBA00023002"/>
    </source>
</evidence>
<evidence type="ECO:0000256" key="1">
    <source>
        <dbReference type="ARBA" id="ARBA00001974"/>
    </source>
</evidence>